<keyword evidence="1" id="KW-0812">Transmembrane</keyword>
<gene>
    <name evidence="2" type="ORF">LCGC14_0532520</name>
</gene>
<evidence type="ECO:0000256" key="1">
    <source>
        <dbReference type="SAM" id="Phobius"/>
    </source>
</evidence>
<feature type="transmembrane region" description="Helical" evidence="1">
    <location>
        <begin position="53"/>
        <end position="73"/>
    </location>
</feature>
<evidence type="ECO:0000313" key="2">
    <source>
        <dbReference type="EMBL" id="KKN60418.1"/>
    </source>
</evidence>
<organism evidence="2">
    <name type="scientific">marine sediment metagenome</name>
    <dbReference type="NCBI Taxonomy" id="412755"/>
    <lineage>
        <taxon>unclassified sequences</taxon>
        <taxon>metagenomes</taxon>
        <taxon>ecological metagenomes</taxon>
    </lineage>
</organism>
<dbReference type="AlphaFoldDB" id="A0A0F9V3G0"/>
<protein>
    <submittedName>
        <fullName evidence="2">Uncharacterized protein</fullName>
    </submittedName>
</protein>
<comment type="caution">
    <text evidence="2">The sequence shown here is derived from an EMBL/GenBank/DDBJ whole genome shotgun (WGS) entry which is preliminary data.</text>
</comment>
<reference evidence="2" key="1">
    <citation type="journal article" date="2015" name="Nature">
        <title>Complex archaea that bridge the gap between prokaryotes and eukaryotes.</title>
        <authorList>
            <person name="Spang A."/>
            <person name="Saw J.H."/>
            <person name="Jorgensen S.L."/>
            <person name="Zaremba-Niedzwiedzka K."/>
            <person name="Martijn J."/>
            <person name="Lind A.E."/>
            <person name="van Eijk R."/>
            <person name="Schleper C."/>
            <person name="Guy L."/>
            <person name="Ettema T.J."/>
        </authorList>
    </citation>
    <scope>NUCLEOTIDE SEQUENCE</scope>
</reference>
<proteinExistence type="predicted"/>
<dbReference type="EMBL" id="LAZR01000697">
    <property type="protein sequence ID" value="KKN60418.1"/>
    <property type="molecule type" value="Genomic_DNA"/>
</dbReference>
<accession>A0A0F9V3G0</accession>
<keyword evidence="1" id="KW-0472">Membrane</keyword>
<name>A0A0F9V3G0_9ZZZZ</name>
<sequence>MITTLTIIGIVIIATVAWGACGRLAYLGIYTACQKEFPLIAEENQNKGAKQDFLLSLFGPFALLVGFGVYCHYKHGFTRLSIEEVRRFKREKYPQWTELFDEDEEEA</sequence>
<keyword evidence="1" id="KW-1133">Transmembrane helix</keyword>